<reference evidence="1" key="1">
    <citation type="submission" date="2019-04" db="EMBL/GenBank/DDBJ databases">
        <title>Evolution of Biomass-Degrading Anaerobic Consortia Revealed by Metagenomics.</title>
        <authorList>
            <person name="Peng X."/>
        </authorList>
    </citation>
    <scope>NUCLEOTIDE SEQUENCE</scope>
    <source>
        <strain evidence="1">SIG242</strain>
    </source>
</reference>
<evidence type="ECO:0008006" key="3">
    <source>
        <dbReference type="Google" id="ProtNLM"/>
    </source>
</evidence>
<proteinExistence type="predicted"/>
<accession>A0A927WND9</accession>
<comment type="caution">
    <text evidence="1">The sequence shown here is derived from an EMBL/GenBank/DDBJ whole genome shotgun (WGS) entry which is preliminary data.</text>
</comment>
<gene>
    <name evidence="1" type="ORF">E7203_08460</name>
</gene>
<protein>
    <recommendedName>
        <fullName evidence="3">DNA ligase</fullName>
    </recommendedName>
</protein>
<name>A0A927WND9_SELRU</name>
<organism evidence="1 2">
    <name type="scientific">Selenomonas ruminantium</name>
    <dbReference type="NCBI Taxonomy" id="971"/>
    <lineage>
        <taxon>Bacteria</taxon>
        <taxon>Bacillati</taxon>
        <taxon>Bacillota</taxon>
        <taxon>Negativicutes</taxon>
        <taxon>Selenomonadales</taxon>
        <taxon>Selenomonadaceae</taxon>
        <taxon>Selenomonas</taxon>
    </lineage>
</organism>
<dbReference type="Proteomes" id="UP000772151">
    <property type="component" value="Unassembled WGS sequence"/>
</dbReference>
<dbReference type="AlphaFoldDB" id="A0A927WND9"/>
<dbReference type="RefSeq" id="WP_303669554.1">
    <property type="nucleotide sequence ID" value="NZ_SVCA01000007.1"/>
</dbReference>
<evidence type="ECO:0000313" key="2">
    <source>
        <dbReference type="Proteomes" id="UP000772151"/>
    </source>
</evidence>
<dbReference type="EMBL" id="SVCA01000007">
    <property type="protein sequence ID" value="MBE6085465.1"/>
    <property type="molecule type" value="Genomic_DNA"/>
</dbReference>
<evidence type="ECO:0000313" key="1">
    <source>
        <dbReference type="EMBL" id="MBE6085465.1"/>
    </source>
</evidence>
<sequence>MTKDDEMKVLADLADSMHKVAEGLETMAIYLLRDVTEKVQKQPKTEPVAPQVTLEELRSVLAEKSAKGYTAEVRKLLQDFGADKLSAVKPEDYAAIKSNAEVL</sequence>